<evidence type="ECO:0008006" key="3">
    <source>
        <dbReference type="Google" id="ProtNLM"/>
    </source>
</evidence>
<protein>
    <recommendedName>
        <fullName evidence="3">F-box domain-containing protein</fullName>
    </recommendedName>
</protein>
<name>A0A409VB64_9AGAR</name>
<reference evidence="1 2" key="1">
    <citation type="journal article" date="2018" name="Evol. Lett.">
        <title>Horizontal gene cluster transfer increased hallucinogenic mushroom diversity.</title>
        <authorList>
            <person name="Reynolds H.T."/>
            <person name="Vijayakumar V."/>
            <person name="Gluck-Thaler E."/>
            <person name="Korotkin H.B."/>
            <person name="Matheny P.B."/>
            <person name="Slot J.C."/>
        </authorList>
    </citation>
    <scope>NUCLEOTIDE SEQUENCE [LARGE SCALE GENOMIC DNA]</scope>
    <source>
        <strain evidence="1 2">2629</strain>
    </source>
</reference>
<dbReference type="InParanoid" id="A0A409VB64"/>
<dbReference type="EMBL" id="NHTK01006092">
    <property type="protein sequence ID" value="PPQ64186.1"/>
    <property type="molecule type" value="Genomic_DNA"/>
</dbReference>
<dbReference type="OrthoDB" id="3107569at2759"/>
<organism evidence="1 2">
    <name type="scientific">Panaeolus cyanescens</name>
    <dbReference type="NCBI Taxonomy" id="181874"/>
    <lineage>
        <taxon>Eukaryota</taxon>
        <taxon>Fungi</taxon>
        <taxon>Dikarya</taxon>
        <taxon>Basidiomycota</taxon>
        <taxon>Agaricomycotina</taxon>
        <taxon>Agaricomycetes</taxon>
        <taxon>Agaricomycetidae</taxon>
        <taxon>Agaricales</taxon>
        <taxon>Agaricineae</taxon>
        <taxon>Galeropsidaceae</taxon>
        <taxon>Panaeolus</taxon>
    </lineage>
</organism>
<evidence type="ECO:0000313" key="2">
    <source>
        <dbReference type="Proteomes" id="UP000284842"/>
    </source>
</evidence>
<comment type="caution">
    <text evidence="1">The sequence shown here is derived from an EMBL/GenBank/DDBJ whole genome shotgun (WGS) entry which is preliminary data.</text>
</comment>
<keyword evidence="2" id="KW-1185">Reference proteome</keyword>
<sequence>MEPAPNDVGFKQCNSYLHALLISLASSGKDIMSLSYRYNPRDRRSTIIQQTNGVARLILRLGKIRDLKLALFTPSSYFSDAVDQANAELLDAALYKNPHELHLASSSTIHTTTVFGNRKITLDKSYEGRGSNPLLLLRNLRLFDTTKGGSQPILAIGLGTDSELRRLKFDTFPHIFRQFSLDMVRLNRFSLLTHLQLANVRSCGEQDLLLSLLNVQFPCLTHLLIRSCHRGYQKILFDLVARHEGITLLSFQLDNKEGKVACLPVAELSSPPVLQKLQRIGTTPGYAPHFFTSPSSLVSLESVTLQDTFSYFDGENVFFKALTALQSCPTRIELTLYISSPAFSFKRIFENMNSNPSFLLKPSLSCVRLLSLSYQSRDFSDEEITDLPTWFWPFPDLEEVRLEIFVAPQSNSADYSVPKWNKITSKAAAERVKAACPALQKFSVVKGRTKRLAWSFDGENAVPSFNVVA</sequence>
<evidence type="ECO:0000313" key="1">
    <source>
        <dbReference type="EMBL" id="PPQ64186.1"/>
    </source>
</evidence>
<proteinExistence type="predicted"/>
<dbReference type="SUPFAM" id="SSF52047">
    <property type="entry name" value="RNI-like"/>
    <property type="match status" value="1"/>
</dbReference>
<dbReference type="AlphaFoldDB" id="A0A409VB64"/>
<dbReference type="Proteomes" id="UP000284842">
    <property type="component" value="Unassembled WGS sequence"/>
</dbReference>
<gene>
    <name evidence="1" type="ORF">CVT24_008559</name>
</gene>
<accession>A0A409VB64</accession>